<proteinExistence type="predicted"/>
<dbReference type="InterPro" id="IPR043128">
    <property type="entry name" value="Rev_trsase/Diguanyl_cyclase"/>
</dbReference>
<evidence type="ECO:0000256" key="3">
    <source>
        <dbReference type="PROSITE-ProRule" id="PRU00339"/>
    </source>
</evidence>
<keyword evidence="10" id="KW-1185">Reference proteome</keyword>
<dbReference type="SUPFAM" id="SSF48452">
    <property type="entry name" value="TPR-like"/>
    <property type="match status" value="2"/>
</dbReference>
<dbReference type="InterPro" id="IPR013105">
    <property type="entry name" value="TPR_2"/>
</dbReference>
<protein>
    <recommendedName>
        <fullName evidence="11">Diguanylate cyclase</fullName>
    </recommendedName>
</protein>
<dbReference type="SMART" id="SM00267">
    <property type="entry name" value="GGDEF"/>
    <property type="match status" value="1"/>
</dbReference>
<feature type="domain" description="GGDEF" evidence="8">
    <location>
        <begin position="465"/>
        <end position="597"/>
    </location>
</feature>
<dbReference type="eggNOG" id="COG5001">
    <property type="taxonomic scope" value="Bacteria"/>
</dbReference>
<dbReference type="NCBIfam" id="TIGR00254">
    <property type="entry name" value="GGDEF"/>
    <property type="match status" value="1"/>
</dbReference>
<dbReference type="InterPro" id="IPR019734">
    <property type="entry name" value="TPR_rpt"/>
</dbReference>
<evidence type="ECO:0000259" key="7">
    <source>
        <dbReference type="PROSITE" id="PS50883"/>
    </source>
</evidence>
<dbReference type="SMART" id="SM00028">
    <property type="entry name" value="TPR"/>
    <property type="match status" value="5"/>
</dbReference>
<evidence type="ECO:0000313" key="9">
    <source>
        <dbReference type="EMBL" id="KEO90559.1"/>
    </source>
</evidence>
<dbReference type="InterPro" id="IPR035919">
    <property type="entry name" value="EAL_sf"/>
</dbReference>
<dbReference type="PROSITE" id="PS50005">
    <property type="entry name" value="TPR"/>
    <property type="match status" value="2"/>
</dbReference>
<dbReference type="Gene3D" id="1.25.40.10">
    <property type="entry name" value="Tetratricopeptide repeat domain"/>
    <property type="match status" value="2"/>
</dbReference>
<feature type="signal peptide" evidence="6">
    <location>
        <begin position="1"/>
        <end position="26"/>
    </location>
</feature>
<feature type="repeat" description="TPR" evidence="3">
    <location>
        <begin position="157"/>
        <end position="190"/>
    </location>
</feature>
<dbReference type="InterPro" id="IPR000160">
    <property type="entry name" value="GGDEF_dom"/>
</dbReference>
<dbReference type="SUPFAM" id="SSF141868">
    <property type="entry name" value="EAL domain-like"/>
    <property type="match status" value="1"/>
</dbReference>
<feature type="chain" id="PRO_5001699146" description="Diguanylate cyclase" evidence="6">
    <location>
        <begin position="27"/>
        <end position="863"/>
    </location>
</feature>
<dbReference type="Gene3D" id="3.20.20.450">
    <property type="entry name" value="EAL domain"/>
    <property type="match status" value="1"/>
</dbReference>
<dbReference type="Gene3D" id="3.30.70.270">
    <property type="match status" value="1"/>
</dbReference>
<dbReference type="Pfam" id="PF13432">
    <property type="entry name" value="TPR_16"/>
    <property type="match status" value="1"/>
</dbReference>
<keyword evidence="5" id="KW-1133">Transmembrane helix</keyword>
<dbReference type="PANTHER" id="PTHR44757">
    <property type="entry name" value="DIGUANYLATE CYCLASE DGCP"/>
    <property type="match status" value="1"/>
</dbReference>
<evidence type="ECO:0000256" key="2">
    <source>
        <dbReference type="ARBA" id="ARBA00022803"/>
    </source>
</evidence>
<dbReference type="PANTHER" id="PTHR44757:SF2">
    <property type="entry name" value="BIOFILM ARCHITECTURE MAINTENANCE PROTEIN MBAA"/>
    <property type="match status" value="1"/>
</dbReference>
<dbReference type="SUPFAM" id="SSF55073">
    <property type="entry name" value="Nucleotide cyclase"/>
    <property type="match status" value="1"/>
</dbReference>
<evidence type="ECO:0000313" key="10">
    <source>
        <dbReference type="Proteomes" id="UP000027647"/>
    </source>
</evidence>
<keyword evidence="2 3" id="KW-0802">TPR repeat</keyword>
<dbReference type="PROSITE" id="PS50883">
    <property type="entry name" value="EAL"/>
    <property type="match status" value="1"/>
</dbReference>
<dbReference type="PROSITE" id="PS50887">
    <property type="entry name" value="GGDEF"/>
    <property type="match status" value="1"/>
</dbReference>
<dbReference type="EMBL" id="JMIW01000003">
    <property type="protein sequence ID" value="KEO90559.1"/>
    <property type="molecule type" value="Genomic_DNA"/>
</dbReference>
<keyword evidence="5" id="KW-0472">Membrane</keyword>
<accession>A0A074MAY1</accession>
<dbReference type="CDD" id="cd01949">
    <property type="entry name" value="GGDEF"/>
    <property type="match status" value="1"/>
</dbReference>
<evidence type="ECO:0000256" key="1">
    <source>
        <dbReference type="ARBA" id="ARBA00022737"/>
    </source>
</evidence>
<dbReference type="InterPro" id="IPR001633">
    <property type="entry name" value="EAL_dom"/>
</dbReference>
<dbReference type="STRING" id="1044.EH31_10760"/>
<dbReference type="InterPro" id="IPR052155">
    <property type="entry name" value="Biofilm_reg_signaling"/>
</dbReference>
<sequence length="863" mass="94305">MTKKSAQRWAILATPVLLAIASPALATSADDQAAFEAAIGEAKSMMMADSAAALKSAQKAERLVIGESEEAEKARLTAQWLKGEALMRLNRADEAAQTIRSAITEIAANFPGSKLHADLLRSEASLKVSQGDYGDALSCFLEAHELYEALGEERSRAIVLQNIGSLYSDAGDYERVLRYYKQAKAAFPQDKSLSLSAHNNTGNALKELGRYEEAEAEFQEALSVSMEMDSPLLEARILTNIASAQYLAGNLDAADQSIKRANAIASNSAPEWLTFVYGVRGQIALARGDAGTARMYFGRTFEGEDLSSTSPYFRDFHETAYQAYSKSENYKLALQHLAAFNRIDGEAAKISSTANNALLAARFDAANRELRIEKLSLEKAANEAELNSTQQQVILLSVAIAFVILAFLAALLSLRAVSRSRKQIEEANEKLTHVIQHDSLTELYARDHFRTLLDSRIAASVKTGDTPILAFIDLDRFKQVNDVFGHAAGDQLLEQVADRFREAAGEDAVIGRLGGDEFALLLPEASTIDEAIELSNDIIDKVCEPFVIDGFEILIGASIGLAQNTDAVNSSVHMTNADLALYAAKDRGRGTCVVYEPAMREKLEDRSSLEKDLESALEKGQFSICYQPIVRDNGDEVMCFEALMRWKHPERGIVSPEIFIPVAEECRLIDRLGAWMLRAACSEAASWSDDVKLAVNVSTLQMSDPHFLQTVAQALAASGLNPNRLVLELTESLVLEMDAQIEQLLQSLQTLGVSFALDDFGRGYSSLNYIDKMDFSMIKIDREFVQAAAAGSQRSQAVVSAIVALAQSLEIDVTAEGIEQEEQAKAMAELGCNCFQGFYFGRPQRNVRQFAENSAPLAKRAAA</sequence>
<dbReference type="RefSeq" id="WP_051699134.1">
    <property type="nucleotide sequence ID" value="NZ_JMIW01000003.1"/>
</dbReference>
<evidence type="ECO:0000259" key="8">
    <source>
        <dbReference type="PROSITE" id="PS50887"/>
    </source>
</evidence>
<dbReference type="Pfam" id="PF00563">
    <property type="entry name" value="EAL"/>
    <property type="match status" value="1"/>
</dbReference>
<evidence type="ECO:0000256" key="6">
    <source>
        <dbReference type="SAM" id="SignalP"/>
    </source>
</evidence>
<feature type="repeat" description="TPR" evidence="3">
    <location>
        <begin position="195"/>
        <end position="228"/>
    </location>
</feature>
<dbReference type="InterPro" id="IPR011990">
    <property type="entry name" value="TPR-like_helical_dom_sf"/>
</dbReference>
<keyword evidence="4" id="KW-0175">Coiled coil</keyword>
<dbReference type="CDD" id="cd01948">
    <property type="entry name" value="EAL"/>
    <property type="match status" value="1"/>
</dbReference>
<name>A0A074MAY1_ERYLO</name>
<evidence type="ECO:0000256" key="5">
    <source>
        <dbReference type="SAM" id="Phobius"/>
    </source>
</evidence>
<evidence type="ECO:0000256" key="4">
    <source>
        <dbReference type="SAM" id="Coils"/>
    </source>
</evidence>
<feature type="transmembrane region" description="Helical" evidence="5">
    <location>
        <begin position="393"/>
        <end position="414"/>
    </location>
</feature>
<keyword evidence="1" id="KW-0677">Repeat</keyword>
<keyword evidence="6" id="KW-0732">Signal</keyword>
<dbReference type="OrthoDB" id="9790882at2"/>
<dbReference type="Proteomes" id="UP000027647">
    <property type="component" value="Unassembled WGS sequence"/>
</dbReference>
<feature type="domain" description="EAL" evidence="7">
    <location>
        <begin position="606"/>
        <end position="857"/>
    </location>
</feature>
<keyword evidence="5" id="KW-0812">Transmembrane</keyword>
<dbReference type="Pfam" id="PF07719">
    <property type="entry name" value="TPR_2"/>
    <property type="match status" value="1"/>
</dbReference>
<reference evidence="9 10" key="1">
    <citation type="submission" date="2014-04" db="EMBL/GenBank/DDBJ databases">
        <title>A comprehensive comparison of genomes of Erythrobacter spp. strains.</title>
        <authorList>
            <person name="Zheng Q."/>
        </authorList>
    </citation>
    <scope>NUCLEOTIDE SEQUENCE [LARGE SCALE GENOMIC DNA]</scope>
    <source>
        <strain evidence="9 10">DSM 6997</strain>
    </source>
</reference>
<gene>
    <name evidence="9" type="ORF">EH31_10760</name>
</gene>
<organism evidence="9 10">
    <name type="scientific">Erythrobacter longus</name>
    <dbReference type="NCBI Taxonomy" id="1044"/>
    <lineage>
        <taxon>Bacteria</taxon>
        <taxon>Pseudomonadati</taxon>
        <taxon>Pseudomonadota</taxon>
        <taxon>Alphaproteobacteria</taxon>
        <taxon>Sphingomonadales</taxon>
        <taxon>Erythrobacteraceae</taxon>
        <taxon>Erythrobacter/Porphyrobacter group</taxon>
        <taxon>Erythrobacter</taxon>
    </lineage>
</organism>
<evidence type="ECO:0008006" key="11">
    <source>
        <dbReference type="Google" id="ProtNLM"/>
    </source>
</evidence>
<dbReference type="Pfam" id="PF13424">
    <property type="entry name" value="TPR_12"/>
    <property type="match status" value="1"/>
</dbReference>
<dbReference type="SMART" id="SM00052">
    <property type="entry name" value="EAL"/>
    <property type="match status" value="1"/>
</dbReference>
<dbReference type="InterPro" id="IPR029787">
    <property type="entry name" value="Nucleotide_cyclase"/>
</dbReference>
<feature type="coiled-coil region" evidence="4">
    <location>
        <begin position="363"/>
        <end position="392"/>
    </location>
</feature>
<comment type="caution">
    <text evidence="9">The sequence shown here is derived from an EMBL/GenBank/DDBJ whole genome shotgun (WGS) entry which is preliminary data.</text>
</comment>
<dbReference type="Pfam" id="PF00990">
    <property type="entry name" value="GGDEF"/>
    <property type="match status" value="1"/>
</dbReference>
<dbReference type="AlphaFoldDB" id="A0A074MAY1"/>